<name>A0ABM6WBS5_9BACT</name>
<evidence type="ECO:0000313" key="2">
    <source>
        <dbReference type="EMBL" id="AWO01441.1"/>
    </source>
</evidence>
<dbReference type="Gene3D" id="3.40.50.720">
    <property type="entry name" value="NAD(P)-binding Rossmann-like Domain"/>
    <property type="match status" value="1"/>
</dbReference>
<dbReference type="InterPro" id="IPR036291">
    <property type="entry name" value="NAD(P)-bd_dom_sf"/>
</dbReference>
<dbReference type="SUPFAM" id="SSF51735">
    <property type="entry name" value="NAD(P)-binding Rossmann-fold domains"/>
    <property type="match status" value="1"/>
</dbReference>
<dbReference type="Proteomes" id="UP000246099">
    <property type="component" value="Chromosome"/>
</dbReference>
<dbReference type="RefSeq" id="WP_119077654.1">
    <property type="nucleotide sequence ID" value="NZ_CP029600.1"/>
</dbReference>
<dbReference type="InterPro" id="IPR051783">
    <property type="entry name" value="NAD(P)-dependent_oxidoreduct"/>
</dbReference>
<evidence type="ECO:0000259" key="1">
    <source>
        <dbReference type="Pfam" id="PF01370"/>
    </source>
</evidence>
<feature type="domain" description="NAD-dependent epimerase/dehydratase" evidence="1">
    <location>
        <begin position="2"/>
        <end position="221"/>
    </location>
</feature>
<dbReference type="PANTHER" id="PTHR48079:SF6">
    <property type="entry name" value="NAD(P)-BINDING DOMAIN-CONTAINING PROTEIN-RELATED"/>
    <property type="match status" value="1"/>
</dbReference>
<dbReference type="InterPro" id="IPR001509">
    <property type="entry name" value="Epimerase_deHydtase"/>
</dbReference>
<dbReference type="EMBL" id="CP029600">
    <property type="protein sequence ID" value="AWO01441.1"/>
    <property type="molecule type" value="Genomic_DNA"/>
</dbReference>
<keyword evidence="3" id="KW-1185">Reference proteome</keyword>
<protein>
    <submittedName>
        <fullName evidence="2">3-beta hydroxysteroid dehydrogenase</fullName>
    </submittedName>
</protein>
<reference evidence="2 3" key="1">
    <citation type="submission" date="2018-05" db="EMBL/GenBank/DDBJ databases">
        <title>Chitinophaga sp. nov., isolated from rhizosphere soil of Alhagi.</title>
        <authorList>
            <person name="Liu Y."/>
        </authorList>
    </citation>
    <scope>NUCLEOTIDE SEQUENCE [LARGE SCALE GENOMIC DNA]</scope>
    <source>
        <strain evidence="2 3">T22</strain>
    </source>
</reference>
<sequence length="327" mass="36425">MILVTGGTGFLGSYLLRALVTAGKPVRALYRRHIPDQLLDVKDRVEWVLGDVLDVGSLEEAMQGVSQVYHCAAIVSFHPDRRAQMLKINVEGTANVVNIALDAGVSKLVHVSSVAALGRARKQAAINEQSQWEESRNNSYYAISKHLSEMEIWRGIAEGLQAVIVNPSIILGSGYWHDGSGMLLKNAWKEFPYYTEGINGFVDVKDVVQVMLLLMDSPVAAERFVLSAENWPYRRLFTAMAEALGKKPPHIAAKPWMAEIVWRMAIVKGWITGKRPLITKETARTAQLKVFYDAARIQAALPGFRFRPLEDTVREISAAYLAHRQQG</sequence>
<gene>
    <name evidence="2" type="ORF">DLD77_06920</name>
</gene>
<dbReference type="PANTHER" id="PTHR48079">
    <property type="entry name" value="PROTEIN YEEZ"/>
    <property type="match status" value="1"/>
</dbReference>
<dbReference type="Pfam" id="PF01370">
    <property type="entry name" value="Epimerase"/>
    <property type="match status" value="1"/>
</dbReference>
<proteinExistence type="predicted"/>
<organism evidence="2 3">
    <name type="scientific">Chitinophaga alhagiae</name>
    <dbReference type="NCBI Taxonomy" id="2203219"/>
    <lineage>
        <taxon>Bacteria</taxon>
        <taxon>Pseudomonadati</taxon>
        <taxon>Bacteroidota</taxon>
        <taxon>Chitinophagia</taxon>
        <taxon>Chitinophagales</taxon>
        <taxon>Chitinophagaceae</taxon>
        <taxon>Chitinophaga</taxon>
    </lineage>
</organism>
<evidence type="ECO:0000313" key="3">
    <source>
        <dbReference type="Proteomes" id="UP000246099"/>
    </source>
</evidence>
<accession>A0ABM6WBS5</accession>